<dbReference type="PANTHER" id="PTHR42941">
    <property type="entry name" value="SLL1037 PROTEIN"/>
    <property type="match status" value="1"/>
</dbReference>
<dbReference type="STRING" id="221988.MS0331"/>
<reference evidence="1 2" key="1">
    <citation type="journal article" date="2004" name="Nat. Biotechnol.">
        <title>The genome sequence of the capnophilic rumen bacterium Mannheimia succiniciproducens.</title>
        <authorList>
            <person name="Hong S.H."/>
            <person name="Kim J.S."/>
            <person name="Lee S.Y."/>
            <person name="In Y.H."/>
            <person name="Choi S.S."/>
            <person name="Rih J.-K."/>
            <person name="Kim C.H."/>
            <person name="Jeong H."/>
            <person name="Hur C.G."/>
            <person name="Kim J.J."/>
        </authorList>
    </citation>
    <scope>NUCLEOTIDE SEQUENCE [LARGE SCALE GENOMIC DNA]</scope>
    <source>
        <strain evidence="2">KCTC 0769BP / MBEL55E</strain>
    </source>
</reference>
<organism evidence="1 2">
    <name type="scientific">Mannheimia succiniciproducens (strain KCTC 0769BP / MBEL55E)</name>
    <dbReference type="NCBI Taxonomy" id="221988"/>
    <lineage>
        <taxon>Bacteria</taxon>
        <taxon>Pseudomonadati</taxon>
        <taxon>Pseudomonadota</taxon>
        <taxon>Gammaproteobacteria</taxon>
        <taxon>Pasteurellales</taxon>
        <taxon>Pasteurellaceae</taxon>
        <taxon>Basfia</taxon>
    </lineage>
</organism>
<dbReference type="PANTHER" id="PTHR42941:SF1">
    <property type="entry name" value="SLL1037 PROTEIN"/>
    <property type="match status" value="1"/>
</dbReference>
<keyword evidence="2" id="KW-1185">Reference proteome</keyword>
<evidence type="ECO:0008006" key="3">
    <source>
        <dbReference type="Google" id="ProtNLM"/>
    </source>
</evidence>
<dbReference type="Proteomes" id="UP000000607">
    <property type="component" value="Chromosome"/>
</dbReference>
<dbReference type="EMBL" id="AE016827">
    <property type="protein sequence ID" value="AAU36938.1"/>
    <property type="molecule type" value="Genomic_DNA"/>
</dbReference>
<gene>
    <name evidence="1" type="ordered locus">MS0331</name>
</gene>
<sequence>MYMFVLFGLNSEHSQHINYFLYTGELSMKKLLKLSLVAGLAMTALAVQAEERFITIGTGGQTGVYYVVGQSICQLVNRDTAKTQIKCNAPSTGASIANLNAIADKQMDMGIAQSDWQYHAYNGTSAFEGKKNEKLRAVFSLHAEPFTLMARDDSGIKTFDDLKGKRVNVGDPGSGTRATINVIMAEKGWTDKNFKVAAELKPAEMASAMCDNNLDAITYNVGHPNGALKEAAASCDSHLVPVTGPEIDKLVSEHSYYAKAVIPGGLYKGTDNPVETFGSYATLVSSTDVDADKVYAVVKAVFDNFDRFKRLHPAFANLKEEDMIKNALSAPLHEGAERYYKERGWLK</sequence>
<dbReference type="InterPro" id="IPR011852">
    <property type="entry name" value="TRAP_TAXI"/>
</dbReference>
<accession>Q65VS2</accession>
<dbReference type="Gene3D" id="3.40.190.10">
    <property type="entry name" value="Periplasmic binding protein-like II"/>
    <property type="match status" value="2"/>
</dbReference>
<dbReference type="CDD" id="cd13568">
    <property type="entry name" value="PBP2_TAXI_TRAP_like_3"/>
    <property type="match status" value="1"/>
</dbReference>
<dbReference type="SUPFAM" id="SSF53850">
    <property type="entry name" value="Periplasmic binding protein-like II"/>
    <property type="match status" value="1"/>
</dbReference>
<protein>
    <recommendedName>
        <fullName evidence="3">Immunogenic protein</fullName>
    </recommendedName>
</protein>
<dbReference type="eggNOG" id="COG2358">
    <property type="taxonomic scope" value="Bacteria"/>
</dbReference>
<name>Q65VS2_MANSM</name>
<evidence type="ECO:0000313" key="1">
    <source>
        <dbReference type="EMBL" id="AAU36938.1"/>
    </source>
</evidence>
<dbReference type="NCBIfam" id="TIGR02122">
    <property type="entry name" value="TRAP_TAXI"/>
    <property type="match status" value="1"/>
</dbReference>
<dbReference type="HOGENOM" id="CLU_033215_0_1_6"/>
<evidence type="ECO:0000313" key="2">
    <source>
        <dbReference type="Proteomes" id="UP000000607"/>
    </source>
</evidence>
<dbReference type="Pfam" id="PF16868">
    <property type="entry name" value="NMT1_3"/>
    <property type="match status" value="1"/>
</dbReference>
<dbReference type="KEGG" id="msu:MS0331"/>
<dbReference type="AlphaFoldDB" id="Q65VS2"/>
<proteinExistence type="predicted"/>